<feature type="compositionally biased region" description="Polar residues" evidence="1">
    <location>
        <begin position="1652"/>
        <end position="1661"/>
    </location>
</feature>
<dbReference type="PANTHER" id="PTHR23389:SF21">
    <property type="entry name" value="ATPASE FAMILY AAA DOMAIN-CONTAINING PROTEIN 5"/>
    <property type="match status" value="1"/>
</dbReference>
<feature type="compositionally biased region" description="Basic and acidic residues" evidence="1">
    <location>
        <begin position="620"/>
        <end position="639"/>
    </location>
</feature>
<feature type="region of interest" description="Disordered" evidence="1">
    <location>
        <begin position="1652"/>
        <end position="1672"/>
    </location>
</feature>
<feature type="compositionally biased region" description="Polar residues" evidence="1">
    <location>
        <begin position="1441"/>
        <end position="1456"/>
    </location>
</feature>
<feature type="region of interest" description="Disordered" evidence="1">
    <location>
        <begin position="836"/>
        <end position="907"/>
    </location>
</feature>
<feature type="compositionally biased region" description="Basic residues" evidence="1">
    <location>
        <begin position="1200"/>
        <end position="1209"/>
    </location>
</feature>
<feature type="domain" description="ATPase AAA-type core" evidence="2">
    <location>
        <begin position="1332"/>
        <end position="1380"/>
    </location>
</feature>
<evidence type="ECO:0000313" key="4">
    <source>
        <dbReference type="Proteomes" id="UP001634394"/>
    </source>
</evidence>
<dbReference type="InterPro" id="IPR027417">
    <property type="entry name" value="P-loop_NTPase"/>
</dbReference>
<accession>A0ABD3WTJ0</accession>
<proteinExistence type="predicted"/>
<evidence type="ECO:0000259" key="2">
    <source>
        <dbReference type="Pfam" id="PF00004"/>
    </source>
</evidence>
<dbReference type="Gene3D" id="3.40.50.300">
    <property type="entry name" value="P-loop containing nucleotide triphosphate hydrolases"/>
    <property type="match status" value="1"/>
</dbReference>
<feature type="compositionally biased region" description="Low complexity" evidence="1">
    <location>
        <begin position="600"/>
        <end position="614"/>
    </location>
</feature>
<dbReference type="Pfam" id="PF00004">
    <property type="entry name" value="AAA"/>
    <property type="match status" value="1"/>
</dbReference>
<dbReference type="PANTHER" id="PTHR23389">
    <property type="entry name" value="CHROMOSOME TRANSMISSION FIDELITY FACTOR 18"/>
    <property type="match status" value="1"/>
</dbReference>
<feature type="compositionally biased region" description="Basic residues" evidence="1">
    <location>
        <begin position="752"/>
        <end position="763"/>
    </location>
</feature>
<feature type="compositionally biased region" description="Polar residues" evidence="1">
    <location>
        <begin position="304"/>
        <end position="329"/>
    </location>
</feature>
<feature type="compositionally biased region" description="Acidic residues" evidence="1">
    <location>
        <begin position="1308"/>
        <end position="1325"/>
    </location>
</feature>
<gene>
    <name evidence="3" type="ORF">ACJMK2_033742</name>
</gene>
<feature type="compositionally biased region" description="Polar residues" evidence="1">
    <location>
        <begin position="735"/>
        <end position="744"/>
    </location>
</feature>
<feature type="compositionally biased region" description="Basic and acidic residues" evidence="1">
    <location>
        <begin position="330"/>
        <end position="359"/>
    </location>
</feature>
<feature type="region of interest" description="Disordered" evidence="1">
    <location>
        <begin position="531"/>
        <end position="765"/>
    </location>
</feature>
<feature type="region of interest" description="Disordered" evidence="1">
    <location>
        <begin position="1"/>
        <end position="21"/>
    </location>
</feature>
<feature type="compositionally biased region" description="Acidic residues" evidence="1">
    <location>
        <begin position="1829"/>
        <end position="1839"/>
    </location>
</feature>
<evidence type="ECO:0000313" key="3">
    <source>
        <dbReference type="EMBL" id="KAL3875830.1"/>
    </source>
</evidence>
<dbReference type="InterPro" id="IPR003959">
    <property type="entry name" value="ATPase_AAA_core"/>
</dbReference>
<name>A0ABD3WTJ0_SINWO</name>
<evidence type="ECO:0000256" key="1">
    <source>
        <dbReference type="SAM" id="MobiDB-lite"/>
    </source>
</evidence>
<dbReference type="EMBL" id="JBJQND010000005">
    <property type="protein sequence ID" value="KAL3875830.1"/>
    <property type="molecule type" value="Genomic_DNA"/>
</dbReference>
<feature type="region of interest" description="Disordered" evidence="1">
    <location>
        <begin position="284"/>
        <end position="359"/>
    </location>
</feature>
<protein>
    <recommendedName>
        <fullName evidence="2">ATPase AAA-type core domain-containing protein</fullName>
    </recommendedName>
</protein>
<comment type="caution">
    <text evidence="3">The sequence shown here is derived from an EMBL/GenBank/DDBJ whole genome shotgun (WGS) entry which is preliminary data.</text>
</comment>
<feature type="region of interest" description="Disordered" evidence="1">
    <location>
        <begin position="943"/>
        <end position="995"/>
    </location>
</feature>
<dbReference type="SUPFAM" id="SSF52540">
    <property type="entry name" value="P-loop containing nucleoside triphosphate hydrolases"/>
    <property type="match status" value="1"/>
</dbReference>
<keyword evidence="4" id="KW-1185">Reference proteome</keyword>
<feature type="compositionally biased region" description="Basic and acidic residues" evidence="1">
    <location>
        <begin position="535"/>
        <end position="547"/>
    </location>
</feature>
<feature type="region of interest" description="Disordered" evidence="1">
    <location>
        <begin position="1810"/>
        <end position="1863"/>
    </location>
</feature>
<sequence length="2081" mass="233706">MLGIIMEPDGQHGMSVKKGKNPGDDGCLAKRSILDFFKVSLKGIEEGESNPLCIKPSIKENGQNENIHVEVCRDNLLDIARKKRKADDIDEDITEGEMEKKTSRKEKKDHRGKKQKLTKMVRKVDILDEKESEYVMESSQQESVILNVSGEKSKADEDSVICLSDASINDTLDATAQEKFSQVSFNGSKVEKGKVVQGLVGSSELHIKEGKSNFTLEEEQDEDKMIDLSNSDISLPDCRGENGDQLVLISSTPVRHRKTESFSLGSSKKNLKGKDMLNLLKEIQKDGESEKNKGKKKKLHKNSETCSVNSATNRETSTEILVDESTSVSLKHDNKGHESTDEHIANKKNTGREKKKTDDEVISTKNVNVMQLSFSEYLDSISCLDQGSSQGQDEDNNSALLTQVNNMKNEKTKNSIKETNETELSLEMDNNKKNSKTRPIGIAKFFTKSSTPFKKNEEANSLTIKAVVHPEPSPPKIEVTSFDHKYDCKSSVTTVETVPQKRGRRRQKDDRIEFLSTEIINNDEIEPVKTISNLDKSRSDDTREPGKSENITQLKEKEDSLTEKMSEVQKWENQRKITFLKSPPKPLLPEKTSQPTLCFGKSGLTLTKLSSTHTTRIRKPHDCEEKSENERDTQMGTDKKRGKTPAKKHESESQTPNKKKNSEGKTPFSKQDNQSLGKKIRVESETDTNDNHKEENLTQSSKFSKKDKTGMKTSTPGRSGRGRKPSVIKCDHNIDSSTEISCVQTVDDKASTPRRSRRGRKPLTAKDDSIDVVAEVVDIETVDVEMAECEQGKPDNLEDEISERRQSLRKRYMVTGFQMDEEKKTPIKIKLKRYAKNSSGEDSLFTPNSAKRGIKAKTTAKQTHAQKLLEKAKQHKSGMKSRETKITQPKGGNSIKKNKDNFRRKVGGKSISIVDSMGRKSARLANKPKISMEELIILDIESESEEEDEDETIEPIKKKHGKRNKAKDSKDKPSSPKKPGSQKTPKKCGTPRKNDLKLAPIFNKKVVEKNLPELAIDPEKLRLRNEFLHSGLPDELKKQSAVHTAILCTDYPPFSRPNHVQQRLDMSQDSNGLNVWDLPKVDLKLRDFADTAPEIKSFSNSLNLYRNVETSDLSVIKNFSGHLKLKVEHLDACLAEIQSFNPSFPVKRMYSVLKEMKSKSDNSTQVTGQSVLPEAHVGSSLKRQCSSECYNADEMAASKMTRKRRTRHSSSKDKKIESQDVGNREAPKEEDKDKLATVTLPWTEKYQPSKSFDILGNSNNLKRLKSWLTEWKQRVDRETRKAKKLLLKQSKGKKTSEQTAEAEKDDLWGDDSDFNLDSEDSDGEDNSLCNTMLITGPHGIGKTASVYALAQELGFKVFEVNASSSRSGKKILSQLQEATQSHQVSHNKEMGTQAENAIPVINVSSEPSSKVVATKHSVSTTKMPSVFANFFKKEVHLAPTLQQSSKKTASAAQGSPQGRKRNRDKSNSEEVPQQKKSKKVNSSPTKAMGTAGKKKKEINMKTVLEPGLGAKGLNLTSTSLILFDEVDVVFEEDKGFLAAIQTFMNSTKIPIIMITAQASFASQFEGRFEELTFKLPSPLSVASHLQVICLVENLRTDFEDLLLAVQFNSCDIRRCMLGLQFWVESGGGIHQCNRPFRVSDQPRPTILLQVSNESQDTLMEDSQTREEAGVTSDLDDDDFVIAKPVRIRSRRLIDEDQSNTLDGVAAFDKLIAEKTSSESQQAQSKAEEEEKDLPKVHSLLVDSQLNTSALIKKSLFSTIKTSLQTFPTSHLLEICARYRENRCDVLYSNLAQLLPLPRIVVDSLAPYVPKSEMSDSRKPKRRRIKSDLFDSEGSDEEIQGDCNNAMKDSVPSSDVTQDNQDKHFKLGTSDKSFHVQKSLHCFADYYDTMSLLDVMDAQMECKDMNQLRLVDHSRCRLLDGIDDDPSKFEQQRKGSISQHQLGSELEVRSFHKFYCEIDSIQKKLENFCENSTAKEVITLSVLKGQDKFAVSVSPISSSSLESRIPSSIKRCMDNVQNNLPLTVHNHHSDLSLDYLPLLQVISRSEQCRHLAKTKRRFHHYLDSIGMTLKESTLNVLASSFS</sequence>
<feature type="region of interest" description="Disordered" evidence="1">
    <location>
        <begin position="1441"/>
        <end position="1494"/>
    </location>
</feature>
<feature type="region of interest" description="Disordered" evidence="1">
    <location>
        <begin position="1196"/>
        <end position="1236"/>
    </location>
</feature>
<feature type="compositionally biased region" description="Basic and acidic residues" evidence="1">
    <location>
        <begin position="1210"/>
        <end position="1235"/>
    </location>
</feature>
<feature type="compositionally biased region" description="Acidic residues" evidence="1">
    <location>
        <begin position="943"/>
        <end position="953"/>
    </location>
</feature>
<organism evidence="3 4">
    <name type="scientific">Sinanodonta woodiana</name>
    <name type="common">Chinese pond mussel</name>
    <name type="synonym">Anodonta woodiana</name>
    <dbReference type="NCBI Taxonomy" id="1069815"/>
    <lineage>
        <taxon>Eukaryota</taxon>
        <taxon>Metazoa</taxon>
        <taxon>Spiralia</taxon>
        <taxon>Lophotrochozoa</taxon>
        <taxon>Mollusca</taxon>
        <taxon>Bivalvia</taxon>
        <taxon>Autobranchia</taxon>
        <taxon>Heteroconchia</taxon>
        <taxon>Palaeoheterodonta</taxon>
        <taxon>Unionida</taxon>
        <taxon>Unionoidea</taxon>
        <taxon>Unionidae</taxon>
        <taxon>Unioninae</taxon>
        <taxon>Sinanodonta</taxon>
    </lineage>
</organism>
<feature type="compositionally biased region" description="Basic and acidic residues" evidence="1">
    <location>
        <begin position="680"/>
        <end position="696"/>
    </location>
</feature>
<feature type="region of interest" description="Disordered" evidence="1">
    <location>
        <begin position="1286"/>
        <end position="1325"/>
    </location>
</feature>
<reference evidence="3 4" key="1">
    <citation type="submission" date="2024-11" db="EMBL/GenBank/DDBJ databases">
        <title>Chromosome-level genome assembly of the freshwater bivalve Anodonta woodiana.</title>
        <authorList>
            <person name="Chen X."/>
        </authorList>
    </citation>
    <scope>NUCLEOTIDE SEQUENCE [LARGE SCALE GENOMIC DNA]</scope>
    <source>
        <strain evidence="3">MN2024</strain>
        <tissue evidence="3">Gills</tissue>
    </source>
</reference>
<feature type="compositionally biased region" description="Polar residues" evidence="1">
    <location>
        <begin position="836"/>
        <end position="849"/>
    </location>
</feature>
<feature type="compositionally biased region" description="Basic and acidic residues" evidence="1">
    <location>
        <begin position="554"/>
        <end position="575"/>
    </location>
</feature>
<dbReference type="Proteomes" id="UP001634394">
    <property type="component" value="Unassembled WGS sequence"/>
</dbReference>